<accession>A0ABT0M543</accession>
<keyword evidence="3" id="KW-1185">Reference proteome</keyword>
<dbReference type="Proteomes" id="UP001202550">
    <property type="component" value="Unassembled WGS sequence"/>
</dbReference>
<name>A0ABT0M543_9RHOB</name>
<dbReference type="SUPFAM" id="SSF52821">
    <property type="entry name" value="Rhodanese/Cell cycle control phosphatase"/>
    <property type="match status" value="4"/>
</dbReference>
<feature type="domain" description="Rhodanese" evidence="1">
    <location>
        <begin position="275"/>
        <end position="362"/>
    </location>
</feature>
<organism evidence="2 3">
    <name type="scientific">Roseinatronobacter domitianus</name>
    <dbReference type="NCBI Taxonomy" id="2940293"/>
    <lineage>
        <taxon>Bacteria</taxon>
        <taxon>Pseudomonadati</taxon>
        <taxon>Pseudomonadota</taxon>
        <taxon>Alphaproteobacteria</taxon>
        <taxon>Rhodobacterales</taxon>
        <taxon>Paracoccaceae</taxon>
        <taxon>Roseinatronobacter</taxon>
    </lineage>
</organism>
<sequence length="523" mass="55683">MKVVTPQEASNLFHAGGEVAFLDVREAGQFGEAHPLFAIPLPFSVLESRVQKLVPRRDVPVLLLDAGDDISTRAAQCLAALGYTNLHIIAGGMPGWAAAGLGVYKGVNVPSKTLGELAEELWHPNMITPQELAQWANAKQDFSFFDARPPAEYQKMRVPGSVCLPNAELAHRAASLGVLEQAPLVITCAGRTRGIVGAIGMRIAGYGGPVMALENGTQGWALAGETLERGATAAPFPSLDAAAANASRQAADRIIAQFGLTEVTIEEAAALLRDQGRTSYLFDTRSALEAENDPVPGAVHAPSGQVTQATDQWIGALRSRVVLCCDTGLRSALAGFWLKQLGYDVFVLRLTADRSALPNPAPDTQPPSLPTLTAQDALQALADGAVLVDLRGSMAFRKAHVAQAIWACRPGLAAALSGHEDRLVLLLADDMTQTAWVAQDLHKAGHARVMAVAGGMDALVQAGAPLVSSPDIPADERCIDHLFFVHDRHDGNLDASRRYLEWETGLVAQLSKAEREEYHLIAP</sequence>
<dbReference type="InterPro" id="IPR036873">
    <property type="entry name" value="Rhodanese-like_dom_sf"/>
</dbReference>
<dbReference type="SMART" id="SM00450">
    <property type="entry name" value="RHOD"/>
    <property type="match status" value="4"/>
</dbReference>
<dbReference type="Gene3D" id="3.40.250.10">
    <property type="entry name" value="Rhodanese-like domain"/>
    <property type="match status" value="4"/>
</dbReference>
<feature type="domain" description="Rhodanese" evidence="1">
    <location>
        <begin position="138"/>
        <end position="229"/>
    </location>
</feature>
<dbReference type="PANTHER" id="PTHR43031">
    <property type="entry name" value="FAD-DEPENDENT OXIDOREDUCTASE"/>
    <property type="match status" value="1"/>
</dbReference>
<dbReference type="InterPro" id="IPR050229">
    <property type="entry name" value="GlpE_sulfurtransferase"/>
</dbReference>
<dbReference type="InterPro" id="IPR001763">
    <property type="entry name" value="Rhodanese-like_dom"/>
</dbReference>
<dbReference type="PANTHER" id="PTHR43031:SF16">
    <property type="entry name" value="OXIDOREDUCTASE"/>
    <property type="match status" value="1"/>
</dbReference>
<dbReference type="EMBL" id="JALZWP010000020">
    <property type="protein sequence ID" value="MCL1629982.1"/>
    <property type="molecule type" value="Genomic_DNA"/>
</dbReference>
<comment type="caution">
    <text evidence="2">The sequence shown here is derived from an EMBL/GenBank/DDBJ whole genome shotgun (WGS) entry which is preliminary data.</text>
</comment>
<reference evidence="2 3" key="1">
    <citation type="submission" date="2022-05" db="EMBL/GenBank/DDBJ databases">
        <title>Seasonal and diel survey of microbial diversity of the Tyrrhenian coast.</title>
        <authorList>
            <person name="Gattoni G."/>
            <person name="Corral P."/>
        </authorList>
    </citation>
    <scope>NUCLEOTIDE SEQUENCE [LARGE SCALE GENOMIC DNA]</scope>
    <source>
        <strain evidence="2 3">V10</strain>
    </source>
</reference>
<protein>
    <submittedName>
        <fullName evidence="2">Rhodanese-like domain-containing protein</fullName>
    </submittedName>
</protein>
<feature type="domain" description="Rhodanese" evidence="1">
    <location>
        <begin position="381"/>
        <end position="468"/>
    </location>
</feature>
<evidence type="ECO:0000313" key="2">
    <source>
        <dbReference type="EMBL" id="MCL1629982.1"/>
    </source>
</evidence>
<feature type="domain" description="Rhodanese" evidence="1">
    <location>
        <begin position="15"/>
        <end position="105"/>
    </location>
</feature>
<dbReference type="Pfam" id="PF00581">
    <property type="entry name" value="Rhodanese"/>
    <property type="match status" value="4"/>
</dbReference>
<dbReference type="RefSeq" id="WP_249060462.1">
    <property type="nucleotide sequence ID" value="NZ_JALZWP010000020.1"/>
</dbReference>
<evidence type="ECO:0000259" key="1">
    <source>
        <dbReference type="PROSITE" id="PS50206"/>
    </source>
</evidence>
<dbReference type="PROSITE" id="PS50206">
    <property type="entry name" value="RHODANESE_3"/>
    <property type="match status" value="4"/>
</dbReference>
<evidence type="ECO:0000313" key="3">
    <source>
        <dbReference type="Proteomes" id="UP001202550"/>
    </source>
</evidence>
<proteinExistence type="predicted"/>
<gene>
    <name evidence="2" type="ORF">M3N55_14700</name>
</gene>